<feature type="transmembrane region" description="Helical" evidence="12">
    <location>
        <begin position="175"/>
        <end position="195"/>
    </location>
</feature>
<organism evidence="13">
    <name type="scientific">Varroa destructor</name>
    <name type="common">Honeybee mite</name>
    <dbReference type="NCBI Taxonomy" id="109461"/>
    <lineage>
        <taxon>Eukaryota</taxon>
        <taxon>Metazoa</taxon>
        <taxon>Ecdysozoa</taxon>
        <taxon>Arthropoda</taxon>
        <taxon>Chelicerata</taxon>
        <taxon>Arachnida</taxon>
        <taxon>Acari</taxon>
        <taxon>Parasitiformes</taxon>
        <taxon>Mesostigmata</taxon>
        <taxon>Gamasina</taxon>
        <taxon>Dermanyssoidea</taxon>
        <taxon>Varroidae</taxon>
        <taxon>Varroa</taxon>
    </lineage>
</organism>
<evidence type="ECO:0000256" key="12">
    <source>
        <dbReference type="SAM" id="Phobius"/>
    </source>
</evidence>
<reference evidence="15" key="3">
    <citation type="submission" date="2009-07" db="EMBL/GenBank/DDBJ databases">
        <authorList>
            <person name="Navajas M."/>
        </authorList>
    </citation>
    <scope>NUCLEOTIDE SEQUENCE</scope>
</reference>
<evidence type="ECO:0000313" key="14">
    <source>
        <dbReference type="EMBL" id="BBI76496.1"/>
    </source>
</evidence>
<evidence type="ECO:0000256" key="4">
    <source>
        <dbReference type="ARBA" id="ARBA00021009"/>
    </source>
</evidence>
<accession>Q8HBW7</accession>
<dbReference type="InterPro" id="IPR018086">
    <property type="entry name" value="NADH_UbQ_OxRdtase_su1_CS"/>
</dbReference>
<feature type="transmembrane region" description="Helical" evidence="12">
    <location>
        <begin position="105"/>
        <end position="123"/>
    </location>
</feature>
<feature type="transmembrane region" description="Helical" evidence="12">
    <location>
        <begin position="287"/>
        <end position="309"/>
    </location>
</feature>
<dbReference type="PANTHER" id="PTHR11432">
    <property type="entry name" value="NADH DEHYDROGENASE SUBUNIT 1"/>
    <property type="match status" value="1"/>
</dbReference>
<keyword evidence="7 12" id="KW-1133">Transmembrane helix</keyword>
<keyword evidence="9 12" id="KW-0472">Membrane</keyword>
<feature type="transmembrane region" description="Helical" evidence="12">
    <location>
        <begin position="71"/>
        <end position="93"/>
    </location>
</feature>
<feature type="transmembrane region" description="Helical" evidence="12">
    <location>
        <begin position="143"/>
        <end position="163"/>
    </location>
</feature>
<reference evidence="13" key="1">
    <citation type="journal article" date="2002" name="Exp. Appl. Acarol.">
        <title>Complete mitochondrial DNA sequence of the important honey bee pest, Varroa destructor (Acari: Varroidae).</title>
        <authorList>
            <person name="Evans J.D."/>
            <person name="Lopez D.L."/>
        </authorList>
    </citation>
    <scope>NUCLEOTIDE SEQUENCE</scope>
</reference>
<evidence type="ECO:0000256" key="10">
    <source>
        <dbReference type="RuleBase" id="RU000471"/>
    </source>
</evidence>
<dbReference type="AlphaFoldDB" id="Q8HBW7"/>
<keyword evidence="6 10" id="KW-0812">Transmembrane</keyword>
<dbReference type="Pfam" id="PF00146">
    <property type="entry name" value="NADHdh"/>
    <property type="match status" value="1"/>
</dbReference>
<dbReference type="PROSITE" id="PS00668">
    <property type="entry name" value="COMPLEX1_ND1_2"/>
    <property type="match status" value="1"/>
</dbReference>
<dbReference type="GO" id="GO:0009060">
    <property type="term" value="P:aerobic respiration"/>
    <property type="evidence" value="ECO:0007669"/>
    <property type="project" value="TreeGrafter"/>
</dbReference>
<comment type="subcellular location">
    <subcellularLocation>
        <location evidence="10">Mitochondrion inner membrane</location>
        <topology evidence="10">Multi-pass membrane protein</topology>
    </subcellularLocation>
    <subcellularLocation>
        <location evidence="2">Mitochondrion membrane</location>
        <topology evidence="2">Multi-pass membrane protein</topology>
    </subcellularLocation>
</comment>
<reference evidence="15" key="2">
    <citation type="journal article" date="2002" name="Mol. Biol. Evol.">
        <title>The complete sequence of the mitochondrial genome of the honeybee ectoparasite mite Varroa destructor (Acari: Mesostigmata).</title>
        <authorList>
            <person name="Navajas M."/>
            <person name="Le Conte Y."/>
            <person name="Solignac M."/>
            <person name="Cros-Arteil S."/>
            <person name="Cornuet J.M."/>
        </authorList>
    </citation>
    <scope>NUCLEOTIDE SEQUENCE</scope>
</reference>
<evidence type="ECO:0000256" key="9">
    <source>
        <dbReference type="ARBA" id="ARBA00023136"/>
    </source>
</evidence>
<dbReference type="OrthoDB" id="6515089at2759"/>
<dbReference type="InterPro" id="IPR001694">
    <property type="entry name" value="NADH_UbQ_OxRdtase_su1/FPO"/>
</dbReference>
<dbReference type="RefSeq" id="NP_758885.2">
    <property type="nucleotide sequence ID" value="NC_004454.2"/>
</dbReference>
<dbReference type="CTD" id="4535"/>
<proteinExistence type="inferred from homology"/>
<dbReference type="GO" id="GO:0008137">
    <property type="term" value="F:NADH dehydrogenase (ubiquinone) activity"/>
    <property type="evidence" value="ECO:0007669"/>
    <property type="project" value="UniProtKB-EC"/>
</dbReference>
<evidence type="ECO:0000313" key="15">
    <source>
        <dbReference type="EMBL" id="CAD38005.1"/>
    </source>
</evidence>
<geneLocation type="mitochondrion" evidence="13"/>
<protein>
    <recommendedName>
        <fullName evidence="4 11">NADH-ubiquinone oxidoreductase chain 1</fullName>
        <ecNumber evidence="11">7.1.1.2</ecNumber>
    </recommendedName>
</protein>
<evidence type="ECO:0000313" key="13">
    <source>
        <dbReference type="EMBL" id="AAN87164.1"/>
    </source>
</evidence>
<comment type="function">
    <text evidence="1">Core subunit of the mitochondrial membrane respiratory chain NADH dehydrogenase (Complex I) that is believed to belong to the minimal assembly required for catalysis. Complex I functions in the transfer of electrons from NADH to the respiratory chain. The immediate electron acceptor for the enzyme is believed to be ubiquinone.</text>
</comment>
<dbReference type="EMBL" id="AP019523">
    <property type="protein sequence ID" value="BBI76496.1"/>
    <property type="molecule type" value="Genomic_DNA"/>
</dbReference>
<evidence type="ECO:0000256" key="11">
    <source>
        <dbReference type="RuleBase" id="RU000473"/>
    </source>
</evidence>
<dbReference type="GO" id="GO:0003954">
    <property type="term" value="F:NADH dehydrogenase activity"/>
    <property type="evidence" value="ECO:0007669"/>
    <property type="project" value="TreeGrafter"/>
</dbReference>
<evidence type="ECO:0000256" key="5">
    <source>
        <dbReference type="ARBA" id="ARBA00022448"/>
    </source>
</evidence>
<keyword evidence="11 13" id="KW-0496">Mitochondrion</keyword>
<comment type="similarity">
    <text evidence="3 10">Belongs to the complex I subunit 1 family.</text>
</comment>
<dbReference type="KEGG" id="vde:806163"/>
<feature type="transmembrane region" description="Helical" evidence="12">
    <location>
        <begin position="6"/>
        <end position="30"/>
    </location>
</feature>
<keyword evidence="10" id="KW-0520">NAD</keyword>
<name>Q8HBW7_VARDE</name>
<gene>
    <name evidence="13" type="primary">ND1</name>
    <name evidence="15" type="synonym">nd1</name>
</gene>
<keyword evidence="8 11" id="KW-0830">Ubiquinone</keyword>
<feature type="transmembrane region" description="Helical" evidence="12">
    <location>
        <begin position="224"/>
        <end position="247"/>
    </location>
</feature>
<dbReference type="EC" id="7.1.1.2" evidence="11"/>
<dbReference type="PANTHER" id="PTHR11432:SF3">
    <property type="entry name" value="NADH-UBIQUINONE OXIDOREDUCTASE CHAIN 1"/>
    <property type="match status" value="1"/>
</dbReference>
<evidence type="ECO:0000256" key="2">
    <source>
        <dbReference type="ARBA" id="ARBA00004225"/>
    </source>
</evidence>
<evidence type="ECO:0000256" key="3">
    <source>
        <dbReference type="ARBA" id="ARBA00010535"/>
    </source>
</evidence>
<keyword evidence="5" id="KW-0813">Transport</keyword>
<feature type="transmembrane region" description="Helical" evidence="12">
    <location>
        <begin position="254"/>
        <end position="275"/>
    </location>
</feature>
<evidence type="ECO:0000256" key="8">
    <source>
        <dbReference type="ARBA" id="ARBA00023075"/>
    </source>
</evidence>
<comment type="catalytic activity">
    <reaction evidence="11">
        <text>a ubiquinone + NADH + 5 H(+)(in) = a ubiquinol + NAD(+) + 4 H(+)(out)</text>
        <dbReference type="Rhea" id="RHEA:29091"/>
        <dbReference type="Rhea" id="RHEA-COMP:9565"/>
        <dbReference type="Rhea" id="RHEA-COMP:9566"/>
        <dbReference type="ChEBI" id="CHEBI:15378"/>
        <dbReference type="ChEBI" id="CHEBI:16389"/>
        <dbReference type="ChEBI" id="CHEBI:17976"/>
        <dbReference type="ChEBI" id="CHEBI:57540"/>
        <dbReference type="ChEBI" id="CHEBI:57945"/>
        <dbReference type="EC" id="7.1.1.2"/>
    </reaction>
</comment>
<dbReference type="EMBL" id="AY163547">
    <property type="protein sequence ID" value="AAN87164.1"/>
    <property type="molecule type" value="Genomic_DNA"/>
</dbReference>
<reference evidence="14" key="4">
    <citation type="submission" date="2019-02" db="EMBL/GenBank/DDBJ databases">
        <title>Complete mitochondrial DNA sequence of Varroa destructor from Ono city, Hyogo Prefecture, Japan.</title>
        <authorList>
            <person name="Okuyama H."/>
            <person name="Takahashi J."/>
        </authorList>
    </citation>
    <scope>NUCLEOTIDE SEQUENCE</scope>
</reference>
<dbReference type="HAMAP" id="MF_01350">
    <property type="entry name" value="NDH1_NuoH"/>
    <property type="match status" value="1"/>
</dbReference>
<evidence type="ECO:0000256" key="6">
    <source>
        <dbReference type="ARBA" id="ARBA00022692"/>
    </source>
</evidence>
<evidence type="ECO:0000256" key="7">
    <source>
        <dbReference type="ARBA" id="ARBA00022989"/>
    </source>
</evidence>
<evidence type="ECO:0000256" key="1">
    <source>
        <dbReference type="ARBA" id="ARBA00003257"/>
    </source>
</evidence>
<sequence length="312" mass="36545">MISFVFLKIFIIINILLSIAFITLLERKILGYIQYRKGPNKLGIMGLLQPFSDAIKLFSKNKLDLNYYNKIIYFISPMMALTLMLSFWMMIYFPFSKGKSINYEFLMFLFISSMSIYPIIFSGWSSNSKYAILGAYRGVAQTISYEVSFSFILISLLILNNNINLSNLNIIQMNFKWLIFGFFPMFLIWMTILMAETNRTPFDLAESESELVSGFNIEYSGLEFALIFMAEYGNIIFMSFVTSMLFLGGSSYFLTLKILIISILFLIIRGTLIRYRYDMLMYMAWKTILPFSMTFLLFSTIYFFFWLNLSIH</sequence>
<dbReference type="EMBL" id="AJ493124">
    <property type="protein sequence ID" value="CAD38005.1"/>
    <property type="molecule type" value="Genomic_DNA"/>
</dbReference>
<dbReference type="GO" id="GO:0005743">
    <property type="term" value="C:mitochondrial inner membrane"/>
    <property type="evidence" value="ECO:0007669"/>
    <property type="project" value="UniProtKB-SubCell"/>
</dbReference>
<dbReference type="GeneID" id="806163"/>